<evidence type="ECO:0000259" key="7">
    <source>
        <dbReference type="SMART" id="SM00737"/>
    </source>
</evidence>
<feature type="domain" description="MD-2-related lipid-recognition" evidence="7">
    <location>
        <begin position="25"/>
        <end position="149"/>
    </location>
</feature>
<keyword evidence="4 6" id="KW-0732">Signal</keyword>
<reference evidence="9" key="3">
    <citation type="submission" date="2014-09" db="EMBL/GenBank/DDBJ databases">
        <authorList>
            <person name="Magalhaes I.L.F."/>
            <person name="Oliveira U."/>
            <person name="Santos F.R."/>
            <person name="Vidigal T.H.D.A."/>
            <person name="Brescovit A.D."/>
            <person name="Santos A.J."/>
        </authorList>
    </citation>
    <scope>NUCLEOTIDE SEQUENCE</scope>
</reference>
<evidence type="ECO:0000313" key="11">
    <source>
        <dbReference type="EMBL" id="JAQ11637.1"/>
    </source>
</evidence>
<proteinExistence type="inferred from homology"/>
<keyword evidence="5" id="KW-1015">Disulfide bond</keyword>
<dbReference type="PANTHER" id="PTHR11306">
    <property type="entry name" value="NIEMANN PICK TYPE C2 PROTEIN NPC2-RELATED"/>
    <property type="match status" value="1"/>
</dbReference>
<evidence type="ECO:0000256" key="3">
    <source>
        <dbReference type="ARBA" id="ARBA00022525"/>
    </source>
</evidence>
<dbReference type="GO" id="GO:0032934">
    <property type="term" value="F:sterol binding"/>
    <property type="evidence" value="ECO:0007669"/>
    <property type="project" value="InterPro"/>
</dbReference>
<evidence type="ECO:0000313" key="10">
    <source>
        <dbReference type="EMBL" id="JAQ11629.1"/>
    </source>
</evidence>
<comment type="similarity">
    <text evidence="2">Belongs to the NPC2 family.</text>
</comment>
<feature type="chain" id="PRO_5015033771" evidence="6">
    <location>
        <begin position="23"/>
        <end position="152"/>
    </location>
</feature>
<gene>
    <name evidence="11" type="primary">Npc2a_1</name>
    <name evidence="10" type="synonym">Npc2a_3</name>
    <name evidence="8" type="ORF">CM83_42973</name>
    <name evidence="10" type="ORF">g.53990</name>
    <name evidence="11" type="ORF">g.53991</name>
</gene>
<dbReference type="InterPro" id="IPR003172">
    <property type="entry name" value="ML_dom"/>
</dbReference>
<reference evidence="8" key="1">
    <citation type="journal article" date="2014" name="PLoS ONE">
        <title>Transcriptome-Based Identification of ABC Transporters in the Western Tarnished Plant Bug Lygus hesperus.</title>
        <authorList>
            <person name="Hull J.J."/>
            <person name="Chaney K."/>
            <person name="Geib S.M."/>
            <person name="Fabrick J.A."/>
            <person name="Brent C.S."/>
            <person name="Walsh D."/>
            <person name="Lavine L.C."/>
        </authorList>
    </citation>
    <scope>NUCLEOTIDE SEQUENCE</scope>
</reference>
<reference evidence="10" key="4">
    <citation type="journal article" date="2016" name="Gigascience">
        <title>De novo construction of an expanded transcriptome assembly for the western tarnished plant bug, Lygus hesperus.</title>
        <authorList>
            <person name="Tassone E.E."/>
            <person name="Geib S.M."/>
            <person name="Hall B."/>
            <person name="Fabrick J.A."/>
            <person name="Brent C.S."/>
            <person name="Hull J.J."/>
        </authorList>
    </citation>
    <scope>NUCLEOTIDE SEQUENCE</scope>
</reference>
<comment type="subcellular location">
    <subcellularLocation>
        <location evidence="1">Secreted</location>
    </subcellularLocation>
</comment>
<dbReference type="CDD" id="cd00916">
    <property type="entry name" value="Npc2_like"/>
    <property type="match status" value="1"/>
</dbReference>
<accession>A0A0A9X1L0</accession>
<dbReference type="FunFam" id="2.60.40.770:FF:000001">
    <property type="entry name" value="NPC intracellular cholesterol transporter 2"/>
    <property type="match status" value="1"/>
</dbReference>
<dbReference type="EMBL" id="GBHO01029705">
    <property type="protein sequence ID" value="JAG13899.1"/>
    <property type="molecule type" value="Transcribed_RNA"/>
</dbReference>
<evidence type="ECO:0000256" key="4">
    <source>
        <dbReference type="ARBA" id="ARBA00022729"/>
    </source>
</evidence>
<dbReference type="SUPFAM" id="SSF81296">
    <property type="entry name" value="E set domains"/>
    <property type="match status" value="1"/>
</dbReference>
<reference evidence="8" key="2">
    <citation type="submission" date="2014-07" db="EMBL/GenBank/DDBJ databases">
        <authorList>
            <person name="Hull J."/>
        </authorList>
    </citation>
    <scope>NUCLEOTIDE SEQUENCE</scope>
</reference>
<evidence type="ECO:0000256" key="5">
    <source>
        <dbReference type="ARBA" id="ARBA00023157"/>
    </source>
</evidence>
<dbReference type="PANTHER" id="PTHR11306:SF68">
    <property type="entry name" value="NPC INTRACELLULAR CHOLESTEROL TRANSPORTER 2"/>
    <property type="match status" value="1"/>
</dbReference>
<dbReference type="Pfam" id="PF02221">
    <property type="entry name" value="E1_DerP2_DerF2"/>
    <property type="match status" value="1"/>
</dbReference>
<dbReference type="Gene3D" id="2.60.40.770">
    <property type="match status" value="1"/>
</dbReference>
<dbReference type="InterPro" id="IPR033916">
    <property type="entry name" value="ML_Npc2-like"/>
</dbReference>
<evidence type="ECO:0000313" key="9">
    <source>
        <dbReference type="EMBL" id="JAG56808.1"/>
    </source>
</evidence>
<evidence type="ECO:0000256" key="2">
    <source>
        <dbReference type="ARBA" id="ARBA00006370"/>
    </source>
</evidence>
<dbReference type="AlphaFoldDB" id="A0A0A9X1L0"/>
<feature type="signal peptide" evidence="6">
    <location>
        <begin position="1"/>
        <end position="22"/>
    </location>
</feature>
<dbReference type="EMBL" id="GDHC01007000">
    <property type="protein sequence ID" value="JAQ11629.1"/>
    <property type="molecule type" value="Transcribed_RNA"/>
</dbReference>
<dbReference type="InterPro" id="IPR039670">
    <property type="entry name" value="NPC2-like"/>
</dbReference>
<keyword evidence="3" id="KW-0964">Secreted</keyword>
<evidence type="ECO:0000256" key="6">
    <source>
        <dbReference type="SAM" id="SignalP"/>
    </source>
</evidence>
<dbReference type="SMART" id="SM00737">
    <property type="entry name" value="ML"/>
    <property type="match status" value="1"/>
</dbReference>
<evidence type="ECO:0000256" key="1">
    <source>
        <dbReference type="ARBA" id="ARBA00004613"/>
    </source>
</evidence>
<dbReference type="InterPro" id="IPR014756">
    <property type="entry name" value="Ig_E-set"/>
</dbReference>
<dbReference type="EMBL" id="GBRD01009013">
    <property type="protein sequence ID" value="JAG56808.1"/>
    <property type="molecule type" value="Transcribed_RNA"/>
</dbReference>
<organism evidence="8">
    <name type="scientific">Lygus hesperus</name>
    <name type="common">Western plant bug</name>
    <dbReference type="NCBI Taxonomy" id="30085"/>
    <lineage>
        <taxon>Eukaryota</taxon>
        <taxon>Metazoa</taxon>
        <taxon>Ecdysozoa</taxon>
        <taxon>Arthropoda</taxon>
        <taxon>Hexapoda</taxon>
        <taxon>Insecta</taxon>
        <taxon>Pterygota</taxon>
        <taxon>Neoptera</taxon>
        <taxon>Paraneoptera</taxon>
        <taxon>Hemiptera</taxon>
        <taxon>Heteroptera</taxon>
        <taxon>Panheteroptera</taxon>
        <taxon>Cimicomorpha</taxon>
        <taxon>Miridae</taxon>
        <taxon>Mirini</taxon>
        <taxon>Lygus</taxon>
    </lineage>
</organism>
<dbReference type="EMBL" id="GDHC01006992">
    <property type="protein sequence ID" value="JAQ11637.1"/>
    <property type="molecule type" value="Transcribed_RNA"/>
</dbReference>
<sequence>MASLKSVLFIGSCCLLFVGLSALDFEDCGSLHGEFSSLKLTDCDPSTMDQCPLKRGKNVTIEVTFTTKEEVTKVHVDVHGHIVVPIPFILPNPNGCVDSGLTCPLTNGTQHTYTLSLPIKTMYPKLKVDIKLELEDQNNEDVICVMIPARIV</sequence>
<evidence type="ECO:0000313" key="8">
    <source>
        <dbReference type="EMBL" id="JAG13899.1"/>
    </source>
</evidence>
<name>A0A0A9X1L0_LYGHE</name>
<protein>
    <submittedName>
        <fullName evidence="10">Protein NPC2</fullName>
    </submittedName>
</protein>
<dbReference type="GO" id="GO:0005576">
    <property type="term" value="C:extracellular region"/>
    <property type="evidence" value="ECO:0007669"/>
    <property type="project" value="UniProtKB-SubCell"/>
</dbReference>
<dbReference type="GO" id="GO:0032367">
    <property type="term" value="P:intracellular cholesterol transport"/>
    <property type="evidence" value="ECO:0007669"/>
    <property type="project" value="InterPro"/>
</dbReference>